<dbReference type="AlphaFoldDB" id="A0A9P6PZD5"/>
<dbReference type="EMBL" id="JAAAJA010000325">
    <property type="protein sequence ID" value="KAG0255922.1"/>
    <property type="molecule type" value="Genomic_DNA"/>
</dbReference>
<evidence type="ECO:0000313" key="3">
    <source>
        <dbReference type="Proteomes" id="UP000726737"/>
    </source>
</evidence>
<name>A0A9P6PZD5_9FUNG</name>
<feature type="region of interest" description="Disordered" evidence="1">
    <location>
        <begin position="231"/>
        <end position="254"/>
    </location>
</feature>
<gene>
    <name evidence="2" type="ORF">BG011_004848</name>
</gene>
<evidence type="ECO:0000313" key="2">
    <source>
        <dbReference type="EMBL" id="KAG0255922.1"/>
    </source>
</evidence>
<evidence type="ECO:0000256" key="1">
    <source>
        <dbReference type="SAM" id="MobiDB-lite"/>
    </source>
</evidence>
<organism evidence="2 3">
    <name type="scientific">Mortierella polycephala</name>
    <dbReference type="NCBI Taxonomy" id="41804"/>
    <lineage>
        <taxon>Eukaryota</taxon>
        <taxon>Fungi</taxon>
        <taxon>Fungi incertae sedis</taxon>
        <taxon>Mucoromycota</taxon>
        <taxon>Mortierellomycotina</taxon>
        <taxon>Mortierellomycetes</taxon>
        <taxon>Mortierellales</taxon>
        <taxon>Mortierellaceae</taxon>
        <taxon>Mortierella</taxon>
    </lineage>
</organism>
<proteinExistence type="predicted"/>
<sequence length="301" mass="34559">MTPDPRFYRKSVEVTYNEYCLLIHLHWLIALLPFETQRHLGPRPSNRLAFVSGVSHDTAERAICYFKNENGFEDDPPPHPVVHSPNKGRALKTLELSYMGNPISIVKDRNAIGATSTSTTIQRPLKDQYRTSVSKDTFVTDTLIYDLVQTGPRYGKGYCLNKGHDSETNVKYRAKYVQERLKNIQIVNEKRAPKDPEGFLDESYVNVNHSLSDKVRAKFVEDCIIDWPAQGGPRSDYQENGSRERGRPSKDQKLWRTLPPMVKETRTVPENHDYYHETLFSVHCKLNDIFATIPEDTSLST</sequence>
<comment type="caution">
    <text evidence="2">The sequence shown here is derived from an EMBL/GenBank/DDBJ whole genome shotgun (WGS) entry which is preliminary data.</text>
</comment>
<protein>
    <submittedName>
        <fullName evidence="2">Uncharacterized protein</fullName>
    </submittedName>
</protein>
<dbReference type="Proteomes" id="UP000726737">
    <property type="component" value="Unassembled WGS sequence"/>
</dbReference>
<keyword evidence="3" id="KW-1185">Reference proteome</keyword>
<accession>A0A9P6PZD5</accession>
<reference evidence="2" key="1">
    <citation type="journal article" date="2020" name="Fungal Divers.">
        <title>Resolving the Mortierellaceae phylogeny through synthesis of multi-gene phylogenetics and phylogenomics.</title>
        <authorList>
            <person name="Vandepol N."/>
            <person name="Liber J."/>
            <person name="Desiro A."/>
            <person name="Na H."/>
            <person name="Kennedy M."/>
            <person name="Barry K."/>
            <person name="Grigoriev I.V."/>
            <person name="Miller A.N."/>
            <person name="O'Donnell K."/>
            <person name="Stajich J.E."/>
            <person name="Bonito G."/>
        </authorList>
    </citation>
    <scope>NUCLEOTIDE SEQUENCE</scope>
    <source>
        <strain evidence="2">KOD948</strain>
    </source>
</reference>
<feature type="compositionally biased region" description="Basic and acidic residues" evidence="1">
    <location>
        <begin position="241"/>
        <end position="254"/>
    </location>
</feature>